<gene>
    <name evidence="1" type="ORF">D779_1720</name>
</gene>
<organism evidence="1 2">
    <name type="scientific">Imhoffiella purpurea</name>
    <dbReference type="NCBI Taxonomy" id="1249627"/>
    <lineage>
        <taxon>Bacteria</taxon>
        <taxon>Pseudomonadati</taxon>
        <taxon>Pseudomonadota</taxon>
        <taxon>Gammaproteobacteria</taxon>
        <taxon>Chromatiales</taxon>
        <taxon>Chromatiaceae</taxon>
        <taxon>Imhoffiella</taxon>
    </lineage>
</organism>
<evidence type="ECO:0000313" key="1">
    <source>
        <dbReference type="EMBL" id="EXJ15166.1"/>
    </source>
</evidence>
<protein>
    <submittedName>
        <fullName evidence="1">Uncharacterized protein</fullName>
    </submittedName>
</protein>
<dbReference type="AlphaFoldDB" id="W9VDU6"/>
<proteinExistence type="predicted"/>
<reference evidence="1 2" key="1">
    <citation type="submission" date="2012-11" db="EMBL/GenBank/DDBJ databases">
        <title>Genome assembly of Thiorhodococcus sp. AK35.</title>
        <authorList>
            <person name="Nupur N."/>
            <person name="Khatri I."/>
            <person name="Subramanian S."/>
            <person name="Pinnaka A."/>
        </authorList>
    </citation>
    <scope>NUCLEOTIDE SEQUENCE [LARGE SCALE GENOMIC DNA]</scope>
    <source>
        <strain evidence="1 2">AK35</strain>
    </source>
</reference>
<evidence type="ECO:0000313" key="2">
    <source>
        <dbReference type="Proteomes" id="UP000019460"/>
    </source>
</evidence>
<dbReference type="EMBL" id="AONC01000029">
    <property type="protein sequence ID" value="EXJ15166.1"/>
    <property type="molecule type" value="Genomic_DNA"/>
</dbReference>
<sequence>MAKESASQRDQPDLEGRSVFLAILMLKPGMVGCLPTAL</sequence>
<name>W9VDU6_9GAMM</name>
<comment type="caution">
    <text evidence="1">The sequence shown here is derived from an EMBL/GenBank/DDBJ whole genome shotgun (WGS) entry which is preliminary data.</text>
</comment>
<keyword evidence="2" id="KW-1185">Reference proteome</keyword>
<dbReference type="Proteomes" id="UP000019460">
    <property type="component" value="Unassembled WGS sequence"/>
</dbReference>
<accession>W9VDU6</accession>